<keyword evidence="1" id="KW-1133">Transmembrane helix</keyword>
<organism evidence="2 3">
    <name type="scientific">Roseibium aggregatum (strain ATCC 25650 / DSM 13394 / JCM 20685 / NBRC 16684 / NCIMB 2208 / IAM 12614 / B1)</name>
    <name type="common">Stappia aggregata</name>
    <dbReference type="NCBI Taxonomy" id="384765"/>
    <lineage>
        <taxon>Bacteria</taxon>
        <taxon>Pseudomonadati</taxon>
        <taxon>Pseudomonadota</taxon>
        <taxon>Alphaproteobacteria</taxon>
        <taxon>Hyphomicrobiales</taxon>
        <taxon>Stappiaceae</taxon>
        <taxon>Roseibium</taxon>
    </lineage>
</organism>
<proteinExistence type="predicted"/>
<feature type="transmembrane region" description="Helical" evidence="1">
    <location>
        <begin position="25"/>
        <end position="46"/>
    </location>
</feature>
<keyword evidence="1" id="KW-0472">Membrane</keyword>
<gene>
    <name evidence="2" type="ORF">SIAM614_30686</name>
</gene>
<evidence type="ECO:0000256" key="1">
    <source>
        <dbReference type="SAM" id="Phobius"/>
    </source>
</evidence>
<keyword evidence="1" id="KW-0812">Transmembrane</keyword>
<evidence type="ECO:0000313" key="2">
    <source>
        <dbReference type="EMBL" id="EAV41566.1"/>
    </source>
</evidence>
<accession>A0P0F8</accession>
<reference evidence="2 3" key="1">
    <citation type="submission" date="2006-05" db="EMBL/GenBank/DDBJ databases">
        <authorList>
            <person name="King G."/>
            <person name="Ferriera S."/>
            <person name="Johnson J."/>
            <person name="Kravitz S."/>
            <person name="Beeson K."/>
            <person name="Sutton G."/>
            <person name="Rogers Y.-H."/>
            <person name="Friedman R."/>
            <person name="Frazier M."/>
            <person name="Venter J.C."/>
        </authorList>
    </citation>
    <scope>NUCLEOTIDE SEQUENCE [LARGE SCALE GENOMIC DNA]</scope>
    <source>
        <strain evidence="3">ATCC 25650 / DSM 13394 / JCM 20685 / NBRC 16684 / NCIMB 2208 / IAM 12614 / B1</strain>
    </source>
</reference>
<dbReference type="eggNOG" id="COG3333">
    <property type="taxonomic scope" value="Bacteria"/>
</dbReference>
<sequence length="62" mass="6881">MAEQNIRRALLISRGDFSDLVTRPISATIAIATLGLIVWPIGSALFRRRKAAREMLDGDVQE</sequence>
<evidence type="ECO:0000313" key="3">
    <source>
        <dbReference type="Proteomes" id="UP000004848"/>
    </source>
</evidence>
<name>A0P0F8_ROSAI</name>
<dbReference type="AlphaFoldDB" id="A0P0F8"/>
<comment type="caution">
    <text evidence="2">The sequence shown here is derived from an EMBL/GenBank/DDBJ whole genome shotgun (WGS) entry which is preliminary data.</text>
</comment>
<dbReference type="Proteomes" id="UP000004848">
    <property type="component" value="Unassembled WGS sequence"/>
</dbReference>
<protein>
    <submittedName>
        <fullName evidence="2">Uncharacterized protein</fullName>
    </submittedName>
</protein>
<dbReference type="EMBL" id="AAUW01000020">
    <property type="protein sequence ID" value="EAV41566.1"/>
    <property type="molecule type" value="Genomic_DNA"/>
</dbReference>